<comment type="catalytic activity">
    <reaction evidence="1">
        <text>4 hydroquinone + O2 = 4 benzosemiquinone + 2 H2O</text>
        <dbReference type="Rhea" id="RHEA:11276"/>
        <dbReference type="ChEBI" id="CHEBI:15377"/>
        <dbReference type="ChEBI" id="CHEBI:15379"/>
        <dbReference type="ChEBI" id="CHEBI:17594"/>
        <dbReference type="ChEBI" id="CHEBI:17977"/>
        <dbReference type="EC" id="1.10.3.2"/>
    </reaction>
</comment>
<evidence type="ECO:0000313" key="12">
    <source>
        <dbReference type="EMBL" id="KAK0522214.1"/>
    </source>
</evidence>
<reference evidence="12" key="1">
    <citation type="journal article" date="2023" name="PhytoFront">
        <title>Draft Genome Resources of Seven Strains of Tilletia horrida, Causal Agent of Kernel Smut of Rice.</title>
        <authorList>
            <person name="Khanal S."/>
            <person name="Antony Babu S."/>
            <person name="Zhou X.G."/>
        </authorList>
    </citation>
    <scope>NUCLEOTIDE SEQUENCE</scope>
    <source>
        <strain evidence="12">TX3</strain>
    </source>
</reference>
<proteinExistence type="inferred from homology"/>
<dbReference type="Pfam" id="PF07731">
    <property type="entry name" value="Cu-oxidase_2"/>
    <property type="match status" value="1"/>
</dbReference>
<organism evidence="12 13">
    <name type="scientific">Tilletia horrida</name>
    <dbReference type="NCBI Taxonomy" id="155126"/>
    <lineage>
        <taxon>Eukaryota</taxon>
        <taxon>Fungi</taxon>
        <taxon>Dikarya</taxon>
        <taxon>Basidiomycota</taxon>
        <taxon>Ustilaginomycotina</taxon>
        <taxon>Exobasidiomycetes</taxon>
        <taxon>Tilletiales</taxon>
        <taxon>Tilletiaceae</taxon>
        <taxon>Tilletia</taxon>
    </lineage>
</organism>
<sequence length="584" mass="64135">MAQASPWFPRPVKRFTLTVSEQLIWADGNPVRSVLLNGSFPGPEIRVQVGDRVLINVTNAMADKNTTLHVHGMSQRMTPSSDGTPLVSQWPIAPGNWFEYELVTAEQDIGTYYYHSHVALQAVTAPGPFIVEGNVPSIHKSVREERTLVLGDWYWQESTKIAAGLLANPFRWPGSVKSIVLNGRGLNACNATVAQLNAKLSCADTSASPSVISVPYSTSVRLRLIGAHVLSYTAFGILSHTLDIIAADGTYLEPIRNQAHVEILPGQRYDLVLRSKSAEEVRAEGKGGCYWIRMESRWRSPTWGGWGLLAYPSCTPVARARTMRAGPPLPPGTTTDSAHLLPGAKFGWIADEFAPLRWSGADRMADAPRDEEVVRRIVIHSQQIRALPNDTGSRFIENGHTYNEDDTTPVPYLIKIFNKLVDEPSYERAMQGTPKGYDKLTDTYVAKSGEVFDVVLINNASELGRNVESHPWHGHSFKQWTIASGMGNFSEQALTAARAHGYKRPIARDTHAVWPGPGASALNETLPANSSGGWTMIRYRVAQDGLDAGAWLLHCHVLLHAVMGMSVTLIFDAPRLAAATGYDR</sequence>
<dbReference type="Pfam" id="PF00394">
    <property type="entry name" value="Cu-oxidase"/>
    <property type="match status" value="1"/>
</dbReference>
<gene>
    <name evidence="12" type="ORF">OC842_006531</name>
</gene>
<evidence type="ECO:0000256" key="4">
    <source>
        <dbReference type="ARBA" id="ARBA00012297"/>
    </source>
</evidence>
<evidence type="ECO:0000256" key="2">
    <source>
        <dbReference type="ARBA" id="ARBA00001935"/>
    </source>
</evidence>
<dbReference type="EMBL" id="JAPDMQ010000604">
    <property type="protein sequence ID" value="KAK0522214.1"/>
    <property type="molecule type" value="Genomic_DNA"/>
</dbReference>
<keyword evidence="6" id="KW-0560">Oxidoreductase</keyword>
<keyword evidence="5" id="KW-0479">Metal-binding</keyword>
<comment type="cofactor">
    <cofactor evidence="2">
        <name>Cu cation</name>
        <dbReference type="ChEBI" id="CHEBI:23378"/>
    </cofactor>
</comment>
<feature type="non-terminal residue" evidence="12">
    <location>
        <position position="584"/>
    </location>
</feature>
<dbReference type="PANTHER" id="PTHR11709:SF394">
    <property type="entry name" value="FI03373P-RELATED"/>
    <property type="match status" value="1"/>
</dbReference>
<dbReference type="InterPro" id="IPR011706">
    <property type="entry name" value="Cu-oxidase_C"/>
</dbReference>
<feature type="domain" description="Plastocyanin-like" evidence="9">
    <location>
        <begin position="145"/>
        <end position="277"/>
    </location>
</feature>
<name>A0AAN6G5N3_9BASI</name>
<dbReference type="PROSITE" id="PS00079">
    <property type="entry name" value="MULTICOPPER_OXIDASE1"/>
    <property type="match status" value="1"/>
</dbReference>
<accession>A0AAN6G5N3</accession>
<dbReference type="GO" id="GO:0052716">
    <property type="term" value="F:hydroquinone:oxygen oxidoreductase activity"/>
    <property type="evidence" value="ECO:0007669"/>
    <property type="project" value="UniProtKB-EC"/>
</dbReference>
<evidence type="ECO:0000256" key="6">
    <source>
        <dbReference type="ARBA" id="ARBA00023002"/>
    </source>
</evidence>
<evidence type="ECO:0000259" key="11">
    <source>
        <dbReference type="Pfam" id="PF07732"/>
    </source>
</evidence>
<dbReference type="AlphaFoldDB" id="A0AAN6G5N3"/>
<dbReference type="InterPro" id="IPR008972">
    <property type="entry name" value="Cupredoxin"/>
</dbReference>
<evidence type="ECO:0000259" key="10">
    <source>
        <dbReference type="Pfam" id="PF07731"/>
    </source>
</evidence>
<evidence type="ECO:0000256" key="3">
    <source>
        <dbReference type="ARBA" id="ARBA00010609"/>
    </source>
</evidence>
<feature type="domain" description="Plastocyanin-like" evidence="10">
    <location>
        <begin position="429"/>
        <end position="570"/>
    </location>
</feature>
<evidence type="ECO:0000256" key="1">
    <source>
        <dbReference type="ARBA" id="ARBA00000349"/>
    </source>
</evidence>
<dbReference type="Gene3D" id="2.60.40.420">
    <property type="entry name" value="Cupredoxins - blue copper proteins"/>
    <property type="match status" value="3"/>
</dbReference>
<keyword evidence="7" id="KW-0186">Copper</keyword>
<dbReference type="PANTHER" id="PTHR11709">
    <property type="entry name" value="MULTI-COPPER OXIDASE"/>
    <property type="match status" value="1"/>
</dbReference>
<protein>
    <recommendedName>
        <fullName evidence="4">laccase</fullName>
        <ecNumber evidence="4">1.10.3.2</ecNumber>
    </recommendedName>
</protein>
<evidence type="ECO:0000256" key="7">
    <source>
        <dbReference type="ARBA" id="ARBA00023008"/>
    </source>
</evidence>
<comment type="caution">
    <text evidence="12">The sequence shown here is derived from an EMBL/GenBank/DDBJ whole genome shotgun (WGS) entry which is preliminary data.</text>
</comment>
<dbReference type="EC" id="1.10.3.2" evidence="4"/>
<dbReference type="InterPro" id="IPR011707">
    <property type="entry name" value="Cu-oxidase-like_N"/>
</dbReference>
<dbReference type="GO" id="GO:0005507">
    <property type="term" value="F:copper ion binding"/>
    <property type="evidence" value="ECO:0007669"/>
    <property type="project" value="InterPro"/>
</dbReference>
<keyword evidence="13" id="KW-1185">Reference proteome</keyword>
<evidence type="ECO:0000313" key="13">
    <source>
        <dbReference type="Proteomes" id="UP001176521"/>
    </source>
</evidence>
<dbReference type="Pfam" id="PF07732">
    <property type="entry name" value="Cu-oxidase_3"/>
    <property type="match status" value="1"/>
</dbReference>
<comment type="similarity">
    <text evidence="3">Belongs to the multicopper oxidase family.</text>
</comment>
<dbReference type="Proteomes" id="UP001176521">
    <property type="component" value="Unassembled WGS sequence"/>
</dbReference>
<dbReference type="PROSITE" id="PS00080">
    <property type="entry name" value="MULTICOPPER_OXIDASE2"/>
    <property type="match status" value="1"/>
</dbReference>
<dbReference type="InterPro" id="IPR045087">
    <property type="entry name" value="Cu-oxidase_fam"/>
</dbReference>
<dbReference type="SUPFAM" id="SSF49503">
    <property type="entry name" value="Cupredoxins"/>
    <property type="match status" value="3"/>
</dbReference>
<evidence type="ECO:0000256" key="8">
    <source>
        <dbReference type="ARBA" id="ARBA00023180"/>
    </source>
</evidence>
<dbReference type="InterPro" id="IPR033138">
    <property type="entry name" value="Cu_oxidase_CS"/>
</dbReference>
<keyword evidence="8" id="KW-0325">Glycoprotein</keyword>
<dbReference type="InterPro" id="IPR001117">
    <property type="entry name" value="Cu-oxidase_2nd"/>
</dbReference>
<dbReference type="InterPro" id="IPR002355">
    <property type="entry name" value="Cu_oxidase_Cu_BS"/>
</dbReference>
<evidence type="ECO:0000259" key="9">
    <source>
        <dbReference type="Pfam" id="PF00394"/>
    </source>
</evidence>
<evidence type="ECO:0000256" key="5">
    <source>
        <dbReference type="ARBA" id="ARBA00022723"/>
    </source>
</evidence>
<feature type="domain" description="Plastocyanin-like" evidence="11">
    <location>
        <begin position="24"/>
        <end position="133"/>
    </location>
</feature>